<accession>F4RUD1</accession>
<dbReference type="GeneID" id="18935293"/>
<organism evidence="3">
    <name type="scientific">Melampsora larici-populina (strain 98AG31 / pathotype 3-4-7)</name>
    <name type="common">Poplar leaf rust fungus</name>
    <dbReference type="NCBI Taxonomy" id="747676"/>
    <lineage>
        <taxon>Eukaryota</taxon>
        <taxon>Fungi</taxon>
        <taxon>Dikarya</taxon>
        <taxon>Basidiomycota</taxon>
        <taxon>Pucciniomycotina</taxon>
        <taxon>Pucciniomycetes</taxon>
        <taxon>Pucciniales</taxon>
        <taxon>Melampsoraceae</taxon>
        <taxon>Melampsora</taxon>
    </lineage>
</organism>
<feature type="compositionally biased region" description="Pro residues" evidence="1">
    <location>
        <begin position="47"/>
        <end position="58"/>
    </location>
</feature>
<dbReference type="EMBL" id="GL883121">
    <property type="protein sequence ID" value="EGG03914.1"/>
    <property type="molecule type" value="Genomic_DNA"/>
</dbReference>
<feature type="compositionally biased region" description="Polar residues" evidence="1">
    <location>
        <begin position="9"/>
        <end position="21"/>
    </location>
</feature>
<feature type="region of interest" description="Disordered" evidence="1">
    <location>
        <begin position="1"/>
        <end position="62"/>
    </location>
</feature>
<dbReference type="KEGG" id="mlr:MELLADRAFT_89717"/>
<sequence>MTKSKKKSGNSPGVTPSSSSKNDPHGSKPGFGNPEDSKSGVTNSQGPPLPPGPPPPPLQSSIPFQKNEVLNETWYKLQSMTSGMRKFLEHDFDEKWQEVKCDDYYRILIHFHPETKSRPDHKKSLLYKAFKDDVAPILQPYKLPAPPAPMQTKNSVRKDFNPLSRRVKREQLITVILNV</sequence>
<evidence type="ECO:0000256" key="1">
    <source>
        <dbReference type="SAM" id="MobiDB-lite"/>
    </source>
</evidence>
<evidence type="ECO:0000313" key="3">
    <source>
        <dbReference type="Proteomes" id="UP000001072"/>
    </source>
</evidence>
<name>F4RUD1_MELLP</name>
<reference evidence="3" key="1">
    <citation type="journal article" date="2011" name="Proc. Natl. Acad. Sci. U.S.A.">
        <title>Obligate biotrophy features unraveled by the genomic analysis of rust fungi.</title>
        <authorList>
            <person name="Duplessis S."/>
            <person name="Cuomo C.A."/>
            <person name="Lin Y.-C."/>
            <person name="Aerts A."/>
            <person name="Tisserant E."/>
            <person name="Veneault-Fourrey C."/>
            <person name="Joly D.L."/>
            <person name="Hacquard S."/>
            <person name="Amselem J."/>
            <person name="Cantarel B.L."/>
            <person name="Chiu R."/>
            <person name="Coutinho P.M."/>
            <person name="Feau N."/>
            <person name="Field M."/>
            <person name="Frey P."/>
            <person name="Gelhaye E."/>
            <person name="Goldberg J."/>
            <person name="Grabherr M.G."/>
            <person name="Kodira C.D."/>
            <person name="Kohler A."/>
            <person name="Kuees U."/>
            <person name="Lindquist E.A."/>
            <person name="Lucas S.M."/>
            <person name="Mago R."/>
            <person name="Mauceli E."/>
            <person name="Morin E."/>
            <person name="Murat C."/>
            <person name="Pangilinan J.L."/>
            <person name="Park R."/>
            <person name="Pearson M."/>
            <person name="Quesneville H."/>
            <person name="Rouhier N."/>
            <person name="Sakthikumar S."/>
            <person name="Salamov A.A."/>
            <person name="Schmutz J."/>
            <person name="Selles B."/>
            <person name="Shapiro H."/>
            <person name="Tanguay P."/>
            <person name="Tuskan G.A."/>
            <person name="Henrissat B."/>
            <person name="Van de Peer Y."/>
            <person name="Rouze P."/>
            <person name="Ellis J.G."/>
            <person name="Dodds P.N."/>
            <person name="Schein J.E."/>
            <person name="Zhong S."/>
            <person name="Hamelin R.C."/>
            <person name="Grigoriev I.V."/>
            <person name="Szabo L.J."/>
            <person name="Martin F."/>
        </authorList>
    </citation>
    <scope>NUCLEOTIDE SEQUENCE [LARGE SCALE GENOMIC DNA]</scope>
    <source>
        <strain evidence="3">98AG31 / pathotype 3-4-7</strain>
    </source>
</reference>
<gene>
    <name evidence="2" type="ORF">MELLADRAFT_89717</name>
</gene>
<dbReference type="InParanoid" id="F4RUD1"/>
<protein>
    <submittedName>
        <fullName evidence="2">Uncharacterized protein</fullName>
    </submittedName>
</protein>
<dbReference type="RefSeq" id="XP_007412707.1">
    <property type="nucleotide sequence ID" value="XM_007412645.1"/>
</dbReference>
<dbReference type="VEuPathDB" id="FungiDB:MELLADRAFT_89717"/>
<proteinExistence type="predicted"/>
<keyword evidence="3" id="KW-1185">Reference proteome</keyword>
<dbReference type="AlphaFoldDB" id="F4RUD1"/>
<dbReference type="Proteomes" id="UP000001072">
    <property type="component" value="Unassembled WGS sequence"/>
</dbReference>
<evidence type="ECO:0000313" key="2">
    <source>
        <dbReference type="EMBL" id="EGG03914.1"/>
    </source>
</evidence>
<dbReference type="HOGENOM" id="CLU_056407_0_0_1"/>